<name>A0A024FTC4_9STRA</name>
<dbReference type="EMBL" id="CAIX01000223">
    <property type="protein sequence ID" value="CCI10350.1"/>
    <property type="molecule type" value="Genomic_DNA"/>
</dbReference>
<sequence length="111" mass="12779">MLLPIWNPCLTEPLALSSNFCIVQILNVGTRNLCCRKLRKAISRTIQIVVSRLCSSYTIVIDLDRTVQQPNGTTWHYISIMDGILYMPHYDSVFSIRILRLKAIVYVLHTK</sequence>
<accession>A0A024FTC4</accession>
<reference evidence="1 2" key="1">
    <citation type="submission" date="2012-05" db="EMBL/GenBank/DDBJ databases">
        <title>Recombination and specialization in a pathogen metapopulation.</title>
        <authorList>
            <person name="Gardiner A."/>
            <person name="Kemen E."/>
            <person name="Schultz-Larsen T."/>
            <person name="MacLean D."/>
            <person name="Van Oosterhout C."/>
            <person name="Jones J.D.G."/>
        </authorList>
    </citation>
    <scope>NUCLEOTIDE SEQUENCE [LARGE SCALE GENOMIC DNA]</scope>
    <source>
        <strain evidence="1 2">Ac Nc2</strain>
    </source>
</reference>
<keyword evidence="2" id="KW-1185">Reference proteome</keyword>
<gene>
    <name evidence="1" type="ORF">BN9_095260</name>
</gene>
<evidence type="ECO:0000313" key="2">
    <source>
        <dbReference type="Proteomes" id="UP000053237"/>
    </source>
</evidence>
<dbReference type="Proteomes" id="UP000053237">
    <property type="component" value="Unassembled WGS sequence"/>
</dbReference>
<evidence type="ECO:0000313" key="1">
    <source>
        <dbReference type="EMBL" id="CCI10350.1"/>
    </source>
</evidence>
<protein>
    <submittedName>
        <fullName evidence="1">Uncharacterized protein</fullName>
    </submittedName>
</protein>
<dbReference type="InParanoid" id="A0A024FTC4"/>
<comment type="caution">
    <text evidence="1">The sequence shown here is derived from an EMBL/GenBank/DDBJ whole genome shotgun (WGS) entry which is preliminary data.</text>
</comment>
<organism evidence="1 2">
    <name type="scientific">Albugo candida</name>
    <dbReference type="NCBI Taxonomy" id="65357"/>
    <lineage>
        <taxon>Eukaryota</taxon>
        <taxon>Sar</taxon>
        <taxon>Stramenopiles</taxon>
        <taxon>Oomycota</taxon>
        <taxon>Peronosporomycetes</taxon>
        <taxon>Albuginales</taxon>
        <taxon>Albuginaceae</taxon>
        <taxon>Albugo</taxon>
    </lineage>
</organism>
<dbReference type="AlphaFoldDB" id="A0A024FTC4"/>
<proteinExistence type="predicted"/>